<feature type="domain" description="Helicase HerA central" evidence="2">
    <location>
        <begin position="496"/>
        <end position="729"/>
    </location>
</feature>
<gene>
    <name evidence="3" type="ORF">BSK52_07605</name>
</gene>
<feature type="region of interest" description="Disordered" evidence="1">
    <location>
        <begin position="302"/>
        <end position="341"/>
    </location>
</feature>
<organism evidence="3 4">
    <name type="scientific">Paenibacillus odorifer</name>
    <dbReference type="NCBI Taxonomy" id="189426"/>
    <lineage>
        <taxon>Bacteria</taxon>
        <taxon>Bacillati</taxon>
        <taxon>Bacillota</taxon>
        <taxon>Bacilli</taxon>
        <taxon>Bacillales</taxon>
        <taxon>Paenibacillaceae</taxon>
        <taxon>Paenibacillus</taxon>
    </lineage>
</organism>
<evidence type="ECO:0000259" key="2">
    <source>
        <dbReference type="Pfam" id="PF01935"/>
    </source>
</evidence>
<sequence length="1040" mass="114215">MATSIEKQRRDHEYQLETAVEAAGRIITKSYLDQLEQYAIVKPSEEEIDIDIAECGQFYQLTKLVYNKDEHFLDKLTTIANVAHSIDGSIASIIKSDGQSVNYYLGVISKNDRGRNENSLLRRQAASKAFQGAIQGNLIGSDVLTLDKDEVMELQQNIFSRSDQAVSSVSGVVALRDGDMKGMPAYVQGIENMVDSLRGQAYTIVLIADPLSNSELKVIKQGYELLHTELSAYWRSSLTLNESDSTSLSQATSEGVSSGITKGIALTQGKSTSKGQFAAGNTGVTLGVPKAGFGINLGGSFGRSSSTGESSGETTSQSEMENTTRSTSSTSGTTRSGGKSLQLHYENRSIKALLDKIDSQLERLEICESFGAFNCAAYVIADDRNAAMTVSSNYNALMRGEASSIQASFINTWHKQADVKRLLAYLNSFVHPRFTGQGQGVSEEVLQVTPASILNGNEIAIQIGLPKKSVAGISVIPMAPFGRNVRTAQGGRVLQLGSLYHMGKPDGSPVILDVQSLAAHTFITGSTGSGKSNTIYQLLTKLEEQKVSFLVIEPAKGEYKHVFGSRPDVNVFGTNAQAAPLLRLNPFVFPSGIHVLEHIDRLIEIMNVCWPMYAAMPAVLKEAVEDAYTESGWDLESSENRYDNEFYPTFIDVMGSLQRVIEQTAYADEVKSNYKGSLLTRVKSLTNGLNGQILCNGELDNGLLFDQKTIIDLSRVGSAETRSLIMGMLVMRLQEHRMHQGGMNVPLKHVTVLEEAHHLLKRTSGEQSMEGANLQGKSVEMLANAIAEMRTLGEGFIIADQSPGLLDAAVIRNTNTKIILQTPDMNDRQLVGRAANLNDEQILELAKLSTGVAAVYQNNWLEPVLCSLEPFTAAGEAYSFVPEVRSSIMGARYTRELLKLLLGKLLPEYPELDLEYLEVGLSRSRLSTKSKIMLHLLISEYKEVQQLQLWKSEEFAQLAGLVSDMMDGESIMEQTRLAGVEVELLNGHLSEVIHRRIGPVDEPLAYVISHCLMKHHSVRDTEGLKLYYMWEHMTRESIRG</sequence>
<dbReference type="Proteomes" id="UP000187439">
    <property type="component" value="Unassembled WGS sequence"/>
</dbReference>
<dbReference type="InterPro" id="IPR002789">
    <property type="entry name" value="HerA_central"/>
</dbReference>
<dbReference type="EMBL" id="MPTC01000004">
    <property type="protein sequence ID" value="OMD42657.1"/>
    <property type="molecule type" value="Genomic_DNA"/>
</dbReference>
<protein>
    <recommendedName>
        <fullName evidence="2">Helicase HerA central domain-containing protein</fullName>
    </recommendedName>
</protein>
<dbReference type="InterPro" id="IPR027417">
    <property type="entry name" value="P-loop_NTPase"/>
</dbReference>
<dbReference type="RefSeq" id="WP_076118147.1">
    <property type="nucleotide sequence ID" value="NZ_MPTC01000004.1"/>
</dbReference>
<feature type="compositionally biased region" description="Low complexity" evidence="1">
    <location>
        <begin position="302"/>
        <end position="338"/>
    </location>
</feature>
<dbReference type="PANTHER" id="PTHR30121">
    <property type="entry name" value="UNCHARACTERIZED PROTEIN YJGR-RELATED"/>
    <property type="match status" value="1"/>
</dbReference>
<evidence type="ECO:0000313" key="4">
    <source>
        <dbReference type="Proteomes" id="UP000187439"/>
    </source>
</evidence>
<dbReference type="AlphaFoldDB" id="A0A1R0Y5N5"/>
<proteinExistence type="predicted"/>
<comment type="caution">
    <text evidence="3">The sequence shown here is derived from an EMBL/GenBank/DDBJ whole genome shotgun (WGS) entry which is preliminary data.</text>
</comment>
<name>A0A1R0Y5N5_9BACL</name>
<dbReference type="Pfam" id="PF01935">
    <property type="entry name" value="DUF87"/>
    <property type="match status" value="1"/>
</dbReference>
<accession>A0A1R0Y5N5</accession>
<dbReference type="PANTHER" id="PTHR30121:SF6">
    <property type="entry name" value="SLR6007 PROTEIN"/>
    <property type="match status" value="1"/>
</dbReference>
<reference evidence="3 4" key="1">
    <citation type="submission" date="2016-10" db="EMBL/GenBank/DDBJ databases">
        <title>Paenibacillus species isolates.</title>
        <authorList>
            <person name="Beno S.M."/>
        </authorList>
    </citation>
    <scope>NUCLEOTIDE SEQUENCE [LARGE SCALE GENOMIC DNA]</scope>
    <source>
        <strain evidence="3 4">FSL H7-0710</strain>
    </source>
</reference>
<evidence type="ECO:0000256" key="1">
    <source>
        <dbReference type="SAM" id="MobiDB-lite"/>
    </source>
</evidence>
<evidence type="ECO:0000313" key="3">
    <source>
        <dbReference type="EMBL" id="OMD42657.1"/>
    </source>
</evidence>
<dbReference type="InterPro" id="IPR051162">
    <property type="entry name" value="T4SS_component"/>
</dbReference>
<dbReference type="SUPFAM" id="SSF52540">
    <property type="entry name" value="P-loop containing nucleoside triphosphate hydrolases"/>
    <property type="match status" value="1"/>
</dbReference>
<dbReference type="Gene3D" id="3.40.50.300">
    <property type="entry name" value="P-loop containing nucleotide triphosphate hydrolases"/>
    <property type="match status" value="2"/>
</dbReference>